<reference evidence="2" key="1">
    <citation type="submission" date="2020-09" db="EMBL/GenBank/DDBJ databases">
        <title>Nocardioides sp. strain MJB4 16S ribosomal RNA gene Genome sequencing and assembly.</title>
        <authorList>
            <person name="Kim I."/>
        </authorList>
    </citation>
    <scope>NUCLEOTIDE SEQUENCE</scope>
    <source>
        <strain evidence="2">MJB4</strain>
    </source>
</reference>
<protein>
    <submittedName>
        <fullName evidence="2">Uncharacterized protein</fullName>
    </submittedName>
</protein>
<dbReference type="Proteomes" id="UP000616839">
    <property type="component" value="Unassembled WGS sequence"/>
</dbReference>
<name>A0A927Q269_9ACTN</name>
<feature type="region of interest" description="Disordered" evidence="1">
    <location>
        <begin position="1"/>
        <end position="53"/>
    </location>
</feature>
<sequence length="342" mass="38363">MTEESAEEYPPGYTDVGEGGATAAAAVGTPEEAPEAAEEGTAAPTPPQPNEEDKRFPLWERVQEALLSLPPYFRTETNIEGLQATDLFTLNTMLGATIEIQIVQALNAMREVWDPDDEYKTYGFERRSQTFPDVVLVSRHKDGTEDILFGIELKGWYLLSKEAEPSFRYKATPNASSEWDLLVVVPWYLHNVLSGSPKVLAPFITSSRHAAAFRNYWWQHVRDARSTTDIEIPDVTPPPPYFTKSTAISDKPKSDSGGNFGRVARIGLMDEWVEAMLSHGVAGIAARHWIDFFKTYTEDRVSDLEAIFERWRKAQAKTRSPHPASERISDLLDEVAALLRES</sequence>
<evidence type="ECO:0000313" key="2">
    <source>
        <dbReference type="EMBL" id="MBD8870932.1"/>
    </source>
</evidence>
<comment type="caution">
    <text evidence="2">The sequence shown here is derived from an EMBL/GenBank/DDBJ whole genome shotgun (WGS) entry which is preliminary data.</text>
</comment>
<keyword evidence="3" id="KW-1185">Reference proteome</keyword>
<dbReference type="AlphaFoldDB" id="A0A927Q269"/>
<dbReference type="RefSeq" id="WP_192144260.1">
    <property type="nucleotide sequence ID" value="NZ_JACYXZ010000004.1"/>
</dbReference>
<evidence type="ECO:0000256" key="1">
    <source>
        <dbReference type="SAM" id="MobiDB-lite"/>
    </source>
</evidence>
<dbReference type="EMBL" id="JACYXZ010000004">
    <property type="protein sequence ID" value="MBD8870932.1"/>
    <property type="molecule type" value="Genomic_DNA"/>
</dbReference>
<proteinExistence type="predicted"/>
<accession>A0A927Q269</accession>
<gene>
    <name evidence="2" type="ORF">IE331_14985</name>
</gene>
<organism evidence="2 3">
    <name type="scientific">Nocardioides donggukensis</name>
    <dbReference type="NCBI Taxonomy" id="2774019"/>
    <lineage>
        <taxon>Bacteria</taxon>
        <taxon>Bacillati</taxon>
        <taxon>Actinomycetota</taxon>
        <taxon>Actinomycetes</taxon>
        <taxon>Propionibacteriales</taxon>
        <taxon>Nocardioidaceae</taxon>
        <taxon>Nocardioides</taxon>
    </lineage>
</organism>
<evidence type="ECO:0000313" key="3">
    <source>
        <dbReference type="Proteomes" id="UP000616839"/>
    </source>
</evidence>
<feature type="compositionally biased region" description="Low complexity" evidence="1">
    <location>
        <begin position="21"/>
        <end position="31"/>
    </location>
</feature>